<dbReference type="RefSeq" id="WP_066827306.1">
    <property type="nucleotide sequence ID" value="NZ_LTBA01000066.1"/>
</dbReference>
<accession>A0A151ASC5</accession>
<evidence type="ECO:0000313" key="1">
    <source>
        <dbReference type="EMBL" id="KYH30554.1"/>
    </source>
</evidence>
<sequence>MWKSDVSPIALLSEIGSLTLSILSVKWKPVKSIVYAVVSYAGFKIADGYPVQAKTLGSYRIFYNKGQIYSRDYNDWSTEVITGKKQYFWHEWASYTDENLKQRQYTVDHTDEPIDEDISEHYGDITWIKEMTLRMYDAGPGHMYNECINWK</sequence>
<comment type="caution">
    <text evidence="1">The sequence shown here is derived from an EMBL/GenBank/DDBJ whole genome shotgun (WGS) entry which is preliminary data.</text>
</comment>
<keyword evidence="2" id="KW-1185">Reference proteome</keyword>
<proteinExistence type="predicted"/>
<protein>
    <submittedName>
        <fullName evidence="1">Uncharacterized protein</fullName>
    </submittedName>
</protein>
<dbReference type="Proteomes" id="UP000075531">
    <property type="component" value="Unassembled WGS sequence"/>
</dbReference>
<organism evidence="1 2">
    <name type="scientific">Clostridium tepidiprofundi DSM 19306</name>
    <dbReference type="NCBI Taxonomy" id="1121338"/>
    <lineage>
        <taxon>Bacteria</taxon>
        <taxon>Bacillati</taxon>
        <taxon>Bacillota</taxon>
        <taxon>Clostridia</taxon>
        <taxon>Eubacteriales</taxon>
        <taxon>Clostridiaceae</taxon>
        <taxon>Clostridium</taxon>
    </lineage>
</organism>
<name>A0A151ASC5_9CLOT</name>
<reference evidence="1 2" key="1">
    <citation type="submission" date="2016-02" db="EMBL/GenBank/DDBJ databases">
        <title>Genome sequence of Clostridium tepidiprofundi DSM 19306.</title>
        <authorList>
            <person name="Poehlein A."/>
            <person name="Daniel R."/>
        </authorList>
    </citation>
    <scope>NUCLEOTIDE SEQUENCE [LARGE SCALE GENOMIC DNA]</scope>
    <source>
        <strain evidence="1 2">DSM 19306</strain>
    </source>
</reference>
<dbReference type="PATRIC" id="fig|1121338.3.peg.2679"/>
<dbReference type="AlphaFoldDB" id="A0A151ASC5"/>
<gene>
    <name evidence="1" type="ORF">CLTEP_25790</name>
</gene>
<dbReference type="EMBL" id="LTBA01000066">
    <property type="protein sequence ID" value="KYH30554.1"/>
    <property type="molecule type" value="Genomic_DNA"/>
</dbReference>
<evidence type="ECO:0000313" key="2">
    <source>
        <dbReference type="Proteomes" id="UP000075531"/>
    </source>
</evidence>